<dbReference type="Proteomes" id="UP000887569">
    <property type="component" value="Unplaced"/>
</dbReference>
<dbReference type="GO" id="GO:0005044">
    <property type="term" value="F:scavenger receptor activity"/>
    <property type="evidence" value="ECO:0007669"/>
    <property type="project" value="InterPro"/>
</dbReference>
<dbReference type="Gene3D" id="2.170.300.10">
    <property type="entry name" value="Tie2 ligand-binding domain superfamily"/>
    <property type="match status" value="2"/>
</dbReference>
<dbReference type="InterPro" id="IPR042635">
    <property type="entry name" value="MEGF10/SREC1/2-like"/>
</dbReference>
<dbReference type="SMART" id="SM00181">
    <property type="entry name" value="EGF"/>
    <property type="match status" value="3"/>
</dbReference>
<keyword evidence="4" id="KW-1185">Reference proteome</keyword>
<dbReference type="PANTHER" id="PTHR24043">
    <property type="entry name" value="SCAVENGER RECEPTOR CLASS F"/>
    <property type="match status" value="1"/>
</dbReference>
<evidence type="ECO:0000313" key="4">
    <source>
        <dbReference type="Proteomes" id="UP000887569"/>
    </source>
</evidence>
<accession>A0A915ALI4</accession>
<evidence type="ECO:0000256" key="1">
    <source>
        <dbReference type="ARBA" id="ARBA00022536"/>
    </source>
</evidence>
<sequence length="169" mass="18038">AGTDVVEYRVASKEQQPAQDGVRIAELANFGSTFLSREQQRACEYGRFGINCQFTCKDCKNGGRCNRDKTACDCSAGYTGPSCEEVCPEGTWGDGCNQICACDGQTCHHVTGACSCPAGANCDDDCPAGFYGPSCQLPCRMKCESGRCDKTYGYCTCPAGLYGETCDHS</sequence>
<dbReference type="PANTHER" id="PTHR24043:SF8">
    <property type="entry name" value="EGF-LIKE DOMAIN-CONTAINING PROTEIN"/>
    <property type="match status" value="1"/>
</dbReference>
<dbReference type="AlphaFoldDB" id="A0A915ALI4"/>
<dbReference type="PROSITE" id="PS50026">
    <property type="entry name" value="EGF_3"/>
    <property type="match status" value="1"/>
</dbReference>
<keyword evidence="1 2" id="KW-0245">EGF-like domain</keyword>
<comment type="caution">
    <text evidence="2">Lacks conserved residue(s) required for the propagation of feature annotation.</text>
</comment>
<evidence type="ECO:0000259" key="3">
    <source>
        <dbReference type="PROSITE" id="PS50026"/>
    </source>
</evidence>
<feature type="domain" description="EGF-like" evidence="3">
    <location>
        <begin position="48"/>
        <end position="84"/>
    </location>
</feature>
<dbReference type="InterPro" id="IPR000742">
    <property type="entry name" value="EGF"/>
</dbReference>
<dbReference type="WBParaSite" id="PgR009X_g172_t01">
    <property type="protein sequence ID" value="PgR009X_g172_t01"/>
    <property type="gene ID" value="PgR009X_g172"/>
</dbReference>
<evidence type="ECO:0000313" key="5">
    <source>
        <dbReference type="WBParaSite" id="PgR009X_g172_t01"/>
    </source>
</evidence>
<name>A0A915ALI4_PARUN</name>
<proteinExistence type="predicted"/>
<organism evidence="4 5">
    <name type="scientific">Parascaris univalens</name>
    <name type="common">Nematode worm</name>
    <dbReference type="NCBI Taxonomy" id="6257"/>
    <lineage>
        <taxon>Eukaryota</taxon>
        <taxon>Metazoa</taxon>
        <taxon>Ecdysozoa</taxon>
        <taxon>Nematoda</taxon>
        <taxon>Chromadorea</taxon>
        <taxon>Rhabditida</taxon>
        <taxon>Spirurina</taxon>
        <taxon>Ascaridomorpha</taxon>
        <taxon>Ascaridoidea</taxon>
        <taxon>Ascarididae</taxon>
        <taxon>Parascaris</taxon>
    </lineage>
</organism>
<dbReference type="PROSITE" id="PS00022">
    <property type="entry name" value="EGF_1"/>
    <property type="match status" value="2"/>
</dbReference>
<reference evidence="5" key="1">
    <citation type="submission" date="2022-11" db="UniProtKB">
        <authorList>
            <consortium name="WormBaseParasite"/>
        </authorList>
    </citation>
    <scope>IDENTIFICATION</scope>
</reference>
<evidence type="ECO:0000256" key="2">
    <source>
        <dbReference type="PROSITE-ProRule" id="PRU00076"/>
    </source>
</evidence>
<protein>
    <submittedName>
        <fullName evidence="5">EGF-like domain-containing protein</fullName>
    </submittedName>
</protein>
<feature type="disulfide bond" evidence="2">
    <location>
        <begin position="74"/>
        <end position="83"/>
    </location>
</feature>
<keyword evidence="2" id="KW-1015">Disulfide bond</keyword>